<evidence type="ECO:0008006" key="5">
    <source>
        <dbReference type="Google" id="ProtNLM"/>
    </source>
</evidence>
<feature type="region of interest" description="Disordered" evidence="1">
    <location>
        <begin position="23"/>
        <end position="93"/>
    </location>
</feature>
<gene>
    <name evidence="3" type="ORF">NDU88_001568</name>
</gene>
<dbReference type="EMBL" id="JANPWB010000007">
    <property type="protein sequence ID" value="KAJ1169677.1"/>
    <property type="molecule type" value="Genomic_DNA"/>
</dbReference>
<evidence type="ECO:0000256" key="2">
    <source>
        <dbReference type="SAM" id="SignalP"/>
    </source>
</evidence>
<dbReference type="Proteomes" id="UP001066276">
    <property type="component" value="Chromosome 4_1"/>
</dbReference>
<comment type="caution">
    <text evidence="3">The sequence shown here is derived from an EMBL/GenBank/DDBJ whole genome shotgun (WGS) entry which is preliminary data.</text>
</comment>
<accession>A0AAV7SZV3</accession>
<feature type="chain" id="PRO_5043440205" description="Secreted protein" evidence="2">
    <location>
        <begin position="18"/>
        <end position="93"/>
    </location>
</feature>
<keyword evidence="4" id="KW-1185">Reference proteome</keyword>
<keyword evidence="2" id="KW-0732">Signal</keyword>
<protein>
    <recommendedName>
        <fullName evidence="5">Secreted protein</fullName>
    </recommendedName>
</protein>
<evidence type="ECO:0000313" key="4">
    <source>
        <dbReference type="Proteomes" id="UP001066276"/>
    </source>
</evidence>
<organism evidence="3 4">
    <name type="scientific">Pleurodeles waltl</name>
    <name type="common">Iberian ribbed newt</name>
    <dbReference type="NCBI Taxonomy" id="8319"/>
    <lineage>
        <taxon>Eukaryota</taxon>
        <taxon>Metazoa</taxon>
        <taxon>Chordata</taxon>
        <taxon>Craniata</taxon>
        <taxon>Vertebrata</taxon>
        <taxon>Euteleostomi</taxon>
        <taxon>Amphibia</taxon>
        <taxon>Batrachia</taxon>
        <taxon>Caudata</taxon>
        <taxon>Salamandroidea</taxon>
        <taxon>Salamandridae</taxon>
        <taxon>Pleurodelinae</taxon>
        <taxon>Pleurodeles</taxon>
    </lineage>
</organism>
<feature type="signal peptide" evidence="2">
    <location>
        <begin position="1"/>
        <end position="17"/>
    </location>
</feature>
<name>A0AAV7SZV3_PLEWA</name>
<evidence type="ECO:0000313" key="3">
    <source>
        <dbReference type="EMBL" id="KAJ1169677.1"/>
    </source>
</evidence>
<reference evidence="3" key="1">
    <citation type="journal article" date="2022" name="bioRxiv">
        <title>Sequencing and chromosome-scale assembly of the giantPleurodeles waltlgenome.</title>
        <authorList>
            <person name="Brown T."/>
            <person name="Elewa A."/>
            <person name="Iarovenko S."/>
            <person name="Subramanian E."/>
            <person name="Araus A.J."/>
            <person name="Petzold A."/>
            <person name="Susuki M."/>
            <person name="Suzuki K.-i.T."/>
            <person name="Hayashi T."/>
            <person name="Toyoda A."/>
            <person name="Oliveira C."/>
            <person name="Osipova E."/>
            <person name="Leigh N.D."/>
            <person name="Simon A."/>
            <person name="Yun M.H."/>
        </authorList>
    </citation>
    <scope>NUCLEOTIDE SEQUENCE</scope>
    <source>
        <strain evidence="3">20211129_DDA</strain>
        <tissue evidence="3">Liver</tissue>
    </source>
</reference>
<dbReference type="AlphaFoldDB" id="A0AAV7SZV3"/>
<evidence type="ECO:0000256" key="1">
    <source>
        <dbReference type="SAM" id="MobiDB-lite"/>
    </source>
</evidence>
<sequence length="93" mass="10708">MTSLVALFGALFQQAVVRHTQQLNKTNFEPRPNVRRDDAPITYHNTPSKLRQKRDDAPITYHNTPSKLRQKRDDAPITYHNTPSKLPQQRAGC</sequence>
<proteinExistence type="predicted"/>